<dbReference type="Proteomes" id="UP000248857">
    <property type="component" value="Unassembled WGS sequence"/>
</dbReference>
<evidence type="ECO:0000313" key="2">
    <source>
        <dbReference type="EMBL" id="PZD70438.1"/>
    </source>
</evidence>
<evidence type="ECO:0000259" key="1">
    <source>
        <dbReference type="Pfam" id="PF13614"/>
    </source>
</evidence>
<organism evidence="2 3">
    <name type="scientific">Acaryochloris thomasi RCC1774</name>
    <dbReference type="NCBI Taxonomy" id="1764569"/>
    <lineage>
        <taxon>Bacteria</taxon>
        <taxon>Bacillati</taxon>
        <taxon>Cyanobacteriota</taxon>
        <taxon>Cyanophyceae</taxon>
        <taxon>Acaryochloridales</taxon>
        <taxon>Acaryochloridaceae</taxon>
        <taxon>Acaryochloris</taxon>
        <taxon>Acaryochloris thomasi</taxon>
    </lineage>
</organism>
<gene>
    <name evidence="2" type="primary">soj_8</name>
    <name evidence="2" type="ORF">C1752_12221</name>
</gene>
<dbReference type="AlphaFoldDB" id="A0A2W1J8E8"/>
<keyword evidence="2" id="KW-0378">Hydrolase</keyword>
<keyword evidence="3" id="KW-1185">Reference proteome</keyword>
<dbReference type="EC" id="3.6.-.-" evidence="2"/>
<comment type="caution">
    <text evidence="2">The sequence shown here is derived from an EMBL/GenBank/DDBJ whole genome shotgun (WGS) entry which is preliminary data.</text>
</comment>
<dbReference type="OrthoDB" id="479754at2"/>
<accession>A0A2W1J8E8</accession>
<dbReference type="PANTHER" id="PTHR13696">
    <property type="entry name" value="P-LOOP CONTAINING NUCLEOSIDE TRIPHOSPHATE HYDROLASE"/>
    <property type="match status" value="1"/>
</dbReference>
<dbReference type="InterPro" id="IPR050678">
    <property type="entry name" value="DNA_Partitioning_ATPase"/>
</dbReference>
<name>A0A2W1J8E8_9CYAN</name>
<dbReference type="Gene3D" id="3.40.50.300">
    <property type="entry name" value="P-loop containing nucleotide triphosphate hydrolases"/>
    <property type="match status" value="1"/>
</dbReference>
<sequence length="244" mass="26197">MIQHRIAVAARKGGVGKTSISSGLASILSTQDKKVLLIDLDPQSNAAYALGVDPTAPGTAELLTGQNPIPLSAAKNLDVLPGGPNLTSQQVQSLHPEDLADSISTLDYDAVLLDCPPGNESLERLGIVAANIALVIANAHPFAIMGANRVIGILEDYSSKGRRGAQHWAIVMSQVDERRAMDKQLPGKLFEVYKDVKNFTIHQDVNIAQAGAQQLPLMEYASNSRAAQELTQIVQWFEQLEKLA</sequence>
<dbReference type="RefSeq" id="WP_110989011.1">
    <property type="nucleotide sequence ID" value="NZ_CAWNWM010000037.1"/>
</dbReference>
<dbReference type="CDD" id="cd02042">
    <property type="entry name" value="ParAB_family"/>
    <property type="match status" value="1"/>
</dbReference>
<feature type="domain" description="AAA" evidence="1">
    <location>
        <begin position="5"/>
        <end position="155"/>
    </location>
</feature>
<dbReference type="EMBL" id="PQWO01000037">
    <property type="protein sequence ID" value="PZD70438.1"/>
    <property type="molecule type" value="Genomic_DNA"/>
</dbReference>
<proteinExistence type="predicted"/>
<dbReference type="InterPro" id="IPR027417">
    <property type="entry name" value="P-loop_NTPase"/>
</dbReference>
<dbReference type="SUPFAM" id="SSF52540">
    <property type="entry name" value="P-loop containing nucleoside triphosphate hydrolases"/>
    <property type="match status" value="1"/>
</dbReference>
<dbReference type="Pfam" id="PF13614">
    <property type="entry name" value="AAA_31"/>
    <property type="match status" value="1"/>
</dbReference>
<dbReference type="InterPro" id="IPR025669">
    <property type="entry name" value="AAA_dom"/>
</dbReference>
<dbReference type="GO" id="GO:0016787">
    <property type="term" value="F:hydrolase activity"/>
    <property type="evidence" value="ECO:0007669"/>
    <property type="project" value="UniProtKB-KW"/>
</dbReference>
<reference evidence="2 3" key="1">
    <citation type="journal article" date="2018" name="Sci. Rep.">
        <title>A novel species of the marine cyanobacterium Acaryochloris with a unique pigment content and lifestyle.</title>
        <authorList>
            <person name="Partensky F."/>
            <person name="Six C."/>
            <person name="Ratin M."/>
            <person name="Garczarek L."/>
            <person name="Vaulot D."/>
            <person name="Probert I."/>
            <person name="Calteau A."/>
            <person name="Gourvil P."/>
            <person name="Marie D."/>
            <person name="Grebert T."/>
            <person name="Bouchier C."/>
            <person name="Le Panse S."/>
            <person name="Gachenot M."/>
            <person name="Rodriguez F."/>
            <person name="Garrido J.L."/>
        </authorList>
    </citation>
    <scope>NUCLEOTIDE SEQUENCE [LARGE SCALE GENOMIC DNA]</scope>
    <source>
        <strain evidence="2 3">RCC1774</strain>
    </source>
</reference>
<evidence type="ECO:0000313" key="3">
    <source>
        <dbReference type="Proteomes" id="UP000248857"/>
    </source>
</evidence>
<dbReference type="PANTHER" id="PTHR13696:SF52">
    <property type="entry name" value="PARA FAMILY PROTEIN CT_582"/>
    <property type="match status" value="1"/>
</dbReference>
<protein>
    <submittedName>
        <fullName evidence="2">Chromosome-partitioning ATPase Soj</fullName>
        <ecNumber evidence="2">3.6.-.-</ecNumber>
    </submittedName>
</protein>